<dbReference type="EMBL" id="MW394391">
    <property type="protein sequence ID" value="QQV92246.1"/>
    <property type="molecule type" value="Genomic_DNA"/>
</dbReference>
<reference evidence="1 2" key="1">
    <citation type="submission" date="2020-12" db="EMBL/GenBank/DDBJ databases">
        <title>Genomic characterization of four novel bacteriophages infecting Klebsiella pneumoniae.</title>
        <authorList>
            <person name="Estrada Bonilla B."/>
            <person name="Costa A.R."/>
            <person name="van Rossum T."/>
            <person name="Hagedoorn S."/>
            <person name="Wallinga H."/>
            <person name="Xiao M."/>
            <person name="Song W."/>
            <person name="Haas P.-J."/>
            <person name="Nobrega F.L."/>
            <person name="Brouns S.J.J."/>
        </authorList>
    </citation>
    <scope>NUCLEOTIDE SEQUENCE [LARGE SCALE GENOMIC DNA]</scope>
</reference>
<proteinExistence type="predicted"/>
<keyword evidence="2" id="KW-1185">Reference proteome</keyword>
<evidence type="ECO:0000313" key="1">
    <source>
        <dbReference type="EMBL" id="QQV92246.1"/>
    </source>
</evidence>
<accession>A0A7U0J6U2</accession>
<protein>
    <submittedName>
        <fullName evidence="1">Uncharacterized protein</fullName>
    </submittedName>
</protein>
<sequence>MASKEEKIMNKVIVTDTISKVRKIGKTWTGIKAINITPFVTKVFKEVDRVPGVKRVGLPDSLVVKIEGLSGWFLIREDFLIPDDPVKIAEAIELQAKINEYSATLDRLFREHGWSDIARSRLKDVSNGS</sequence>
<gene>
    <name evidence="1" type="ORF">vBKpMFBKp24_216</name>
</gene>
<name>A0A7U0J6U2_9CAUD</name>
<organism evidence="1 2">
    <name type="scientific">Klebsiella phage vB_KpM_FBKp24</name>
    <dbReference type="NCBI Taxonomy" id="2801834"/>
    <lineage>
        <taxon>Viruses</taxon>
        <taxon>Duplodnaviria</taxon>
        <taxon>Heunggongvirae</taxon>
        <taxon>Uroviricota</taxon>
        <taxon>Caudoviricetes</taxon>
        <taxon>Chimalliviridae</taxon>
        <taxon>Maaswegvirus</taxon>
        <taxon>Maaswegvirus Kp24</taxon>
    </lineage>
</organism>
<evidence type="ECO:0000313" key="2">
    <source>
        <dbReference type="Proteomes" id="UP000596381"/>
    </source>
</evidence>
<dbReference type="Proteomes" id="UP000596381">
    <property type="component" value="Segment"/>
</dbReference>